<name>A0A1Q6DTQ6_METT1</name>
<dbReference type="EMBL" id="MSDW01000001">
    <property type="protein sequence ID" value="OKY77736.1"/>
    <property type="molecule type" value="Genomic_DNA"/>
</dbReference>
<comment type="caution">
    <text evidence="1">The sequence shown here is derived from an EMBL/GenBank/DDBJ whole genome shotgun (WGS) entry which is preliminary data.</text>
</comment>
<gene>
    <name evidence="1" type="ORF">BTN85_0204</name>
</gene>
<reference evidence="1" key="1">
    <citation type="submission" date="2016-12" db="EMBL/GenBank/DDBJ databases">
        <title>Discovery of methanogenic haloarchaea.</title>
        <authorList>
            <person name="Sorokin D.Y."/>
            <person name="Makarova K.S."/>
            <person name="Abbas B."/>
            <person name="Ferrer M."/>
            <person name="Golyshin P.N."/>
        </authorList>
    </citation>
    <scope>NUCLEOTIDE SEQUENCE [LARGE SCALE GENOMIC DNA]</scope>
    <source>
        <strain evidence="1">HMET1</strain>
    </source>
</reference>
<organism evidence="1 2">
    <name type="scientific">Methanohalarchaeum thermophilum</name>
    <dbReference type="NCBI Taxonomy" id="1903181"/>
    <lineage>
        <taxon>Archaea</taxon>
        <taxon>Methanobacteriati</taxon>
        <taxon>Methanobacteriota</taxon>
        <taxon>Methanonatronarchaeia</taxon>
        <taxon>Methanonatronarchaeales</taxon>
        <taxon>Methanonatronarchaeaceae</taxon>
        <taxon>Candidatus Methanohalarchaeum</taxon>
    </lineage>
</organism>
<dbReference type="Proteomes" id="UP000185744">
    <property type="component" value="Unassembled WGS sequence"/>
</dbReference>
<evidence type="ECO:0000313" key="1">
    <source>
        <dbReference type="EMBL" id="OKY77736.1"/>
    </source>
</evidence>
<dbReference type="AlphaFoldDB" id="A0A1Q6DTQ6"/>
<dbReference type="InParanoid" id="A0A1Q6DTQ6"/>
<proteinExistence type="predicted"/>
<keyword evidence="2" id="KW-1185">Reference proteome</keyword>
<evidence type="ECO:0000313" key="2">
    <source>
        <dbReference type="Proteomes" id="UP000185744"/>
    </source>
</evidence>
<sequence>MNWGSFIYPKTDALDTKRDAGKPLVLQAGGEL</sequence>
<accession>A0A1Q6DTQ6</accession>
<protein>
    <submittedName>
        <fullName evidence="1">Uncharacterized protein</fullName>
    </submittedName>
</protein>